<dbReference type="OrthoDB" id="8535430at2"/>
<dbReference type="KEGG" id="abo:ABO_2096"/>
<dbReference type="Pfam" id="PF14246">
    <property type="entry name" value="TetR_C_7"/>
    <property type="match status" value="1"/>
</dbReference>
<dbReference type="EMBL" id="AM286690">
    <property type="protein sequence ID" value="CAL17544.1"/>
    <property type="molecule type" value="Genomic_DNA"/>
</dbReference>
<dbReference type="HOGENOM" id="CLU_069356_27_1_6"/>
<dbReference type="InterPro" id="IPR039536">
    <property type="entry name" value="TetR_C_Proteobacteria"/>
</dbReference>
<evidence type="ECO:0000313" key="6">
    <source>
        <dbReference type="EMBL" id="CAL17544.1"/>
    </source>
</evidence>
<dbReference type="InterPro" id="IPR001647">
    <property type="entry name" value="HTH_TetR"/>
</dbReference>
<keyword evidence="3" id="KW-0804">Transcription</keyword>
<evidence type="ECO:0000256" key="2">
    <source>
        <dbReference type="ARBA" id="ARBA00023125"/>
    </source>
</evidence>
<dbReference type="Gene3D" id="1.10.10.60">
    <property type="entry name" value="Homeodomain-like"/>
    <property type="match status" value="1"/>
</dbReference>
<dbReference type="SUPFAM" id="SSF46689">
    <property type="entry name" value="Homeodomain-like"/>
    <property type="match status" value="1"/>
</dbReference>
<dbReference type="GO" id="GO:0000976">
    <property type="term" value="F:transcription cis-regulatory region binding"/>
    <property type="evidence" value="ECO:0007669"/>
    <property type="project" value="TreeGrafter"/>
</dbReference>
<evidence type="ECO:0000313" key="7">
    <source>
        <dbReference type="Proteomes" id="UP000008871"/>
    </source>
</evidence>
<dbReference type="PRINTS" id="PR00455">
    <property type="entry name" value="HTHTETR"/>
</dbReference>
<dbReference type="RefSeq" id="WP_011589374.1">
    <property type="nucleotide sequence ID" value="NC_008260.1"/>
</dbReference>
<protein>
    <submittedName>
        <fullName evidence="6">Transcriptional regulator, TetR family</fullName>
    </submittedName>
</protein>
<evidence type="ECO:0000259" key="5">
    <source>
        <dbReference type="PROSITE" id="PS50977"/>
    </source>
</evidence>
<name>Q0VMQ4_ALCBS</name>
<dbReference type="STRING" id="393595.ABO_2096"/>
<evidence type="ECO:0000256" key="1">
    <source>
        <dbReference type="ARBA" id="ARBA00023015"/>
    </source>
</evidence>
<dbReference type="InterPro" id="IPR009057">
    <property type="entry name" value="Homeodomain-like_sf"/>
</dbReference>
<keyword evidence="1" id="KW-0805">Transcription regulation</keyword>
<dbReference type="GO" id="GO:0003700">
    <property type="term" value="F:DNA-binding transcription factor activity"/>
    <property type="evidence" value="ECO:0007669"/>
    <property type="project" value="TreeGrafter"/>
</dbReference>
<dbReference type="PROSITE" id="PS50977">
    <property type="entry name" value="HTH_TETR_2"/>
    <property type="match status" value="1"/>
</dbReference>
<organism evidence="6 7">
    <name type="scientific">Alcanivorax borkumensis (strain ATCC 700651 / DSM 11573 / NCIMB 13689 / SK2)</name>
    <dbReference type="NCBI Taxonomy" id="393595"/>
    <lineage>
        <taxon>Bacteria</taxon>
        <taxon>Pseudomonadati</taxon>
        <taxon>Pseudomonadota</taxon>
        <taxon>Gammaproteobacteria</taxon>
        <taxon>Oceanospirillales</taxon>
        <taxon>Alcanivoracaceae</taxon>
        <taxon>Alcanivorax</taxon>
    </lineage>
</organism>
<feature type="domain" description="HTH tetR-type" evidence="5">
    <location>
        <begin position="10"/>
        <end position="70"/>
    </location>
</feature>
<dbReference type="Pfam" id="PF00440">
    <property type="entry name" value="TetR_N"/>
    <property type="match status" value="1"/>
</dbReference>
<dbReference type="SUPFAM" id="SSF48498">
    <property type="entry name" value="Tetracyclin repressor-like, C-terminal domain"/>
    <property type="match status" value="1"/>
</dbReference>
<dbReference type="Proteomes" id="UP000008871">
    <property type="component" value="Chromosome"/>
</dbReference>
<proteinExistence type="predicted"/>
<reference evidence="6 7" key="1">
    <citation type="journal article" date="2006" name="Nat. Biotechnol.">
        <title>Genome sequence of the ubiquitous hydrocarbon-degrading marine bacterium Alcanivorax borkumensis.</title>
        <authorList>
            <person name="Schneiker S."/>
            <person name="Martins dos Santos V.A.P."/>
            <person name="Bartels D."/>
            <person name="Bekel T."/>
            <person name="Brecht M."/>
            <person name="Buhrmester J."/>
            <person name="Chernikova T.N."/>
            <person name="Denaro R."/>
            <person name="Ferrer M."/>
            <person name="Gertler C."/>
            <person name="Goesmann A."/>
            <person name="Golyshina O.V."/>
            <person name="Kaminski F."/>
            <person name="Khachane A.N."/>
            <person name="Lang S."/>
            <person name="Linke B."/>
            <person name="McHardy A.C."/>
            <person name="Meyer F."/>
            <person name="Nechitaylo T."/>
            <person name="Puehler A."/>
            <person name="Regenhardt D."/>
            <person name="Rupp O."/>
            <person name="Sabirova J.S."/>
            <person name="Selbitschka W."/>
            <person name="Yakimov M.M."/>
            <person name="Timmis K.N."/>
            <person name="Vorhoelter F.-J."/>
            <person name="Weidner S."/>
            <person name="Kaiser O."/>
            <person name="Golyshin P.N."/>
        </authorList>
    </citation>
    <scope>NUCLEOTIDE SEQUENCE [LARGE SCALE GENOMIC DNA]</scope>
    <source>
        <strain evidence="7">ATCC 700651 / DSM 11573 / NCIMB 13689 / SK2</strain>
    </source>
</reference>
<dbReference type="eggNOG" id="COG1309">
    <property type="taxonomic scope" value="Bacteria"/>
</dbReference>
<evidence type="ECO:0000256" key="4">
    <source>
        <dbReference type="PROSITE-ProRule" id="PRU00335"/>
    </source>
</evidence>
<dbReference type="PANTHER" id="PTHR30055:SF119">
    <property type="entry name" value="NALC"/>
    <property type="match status" value="1"/>
</dbReference>
<dbReference type="PANTHER" id="PTHR30055">
    <property type="entry name" value="HTH-TYPE TRANSCRIPTIONAL REGULATOR RUTR"/>
    <property type="match status" value="1"/>
</dbReference>
<dbReference type="FunFam" id="1.10.10.60:FF:000141">
    <property type="entry name" value="TetR family transcriptional regulator"/>
    <property type="match status" value="1"/>
</dbReference>
<dbReference type="AlphaFoldDB" id="Q0VMQ4"/>
<dbReference type="Gene3D" id="1.10.357.10">
    <property type="entry name" value="Tetracycline Repressor, domain 2"/>
    <property type="match status" value="1"/>
</dbReference>
<sequence length="203" mass="22616">MTQQITARGQRRRQALLDAATHTFLQHGYARTTLDMIIAEAGGSRRSLYEYFGDKRGLFSAIITHHAHKMVHDIRNLEVDDLPAQEGLELLGHAFVKALTDPINLELYRLLIAEGAAFAELGETVYAAGPQFLQEQLQLYLQCLHDRGQLPGPSPSDHAARQFFGMVKADFQLCALLVPSQLPDETAITAHIRSCVTLLLNNR</sequence>
<dbReference type="InterPro" id="IPR050109">
    <property type="entry name" value="HTH-type_TetR-like_transc_reg"/>
</dbReference>
<keyword evidence="2 4" id="KW-0238">DNA-binding</keyword>
<accession>Q0VMQ4</accession>
<keyword evidence="7" id="KW-1185">Reference proteome</keyword>
<feature type="DNA-binding region" description="H-T-H motif" evidence="4">
    <location>
        <begin position="33"/>
        <end position="52"/>
    </location>
</feature>
<dbReference type="InterPro" id="IPR036271">
    <property type="entry name" value="Tet_transcr_reg_TetR-rel_C_sf"/>
</dbReference>
<evidence type="ECO:0000256" key="3">
    <source>
        <dbReference type="ARBA" id="ARBA00023163"/>
    </source>
</evidence>
<gene>
    <name evidence="6" type="ordered locus">ABO_2096</name>
</gene>